<protein>
    <recommendedName>
        <fullName evidence="3">Glycosyl hydrolases family 2, sugar binding domain</fullName>
    </recommendedName>
</protein>
<organism evidence="1 2">
    <name type="scientific">Robinsoniella peoriensis</name>
    <dbReference type="NCBI Taxonomy" id="180332"/>
    <lineage>
        <taxon>Bacteria</taxon>
        <taxon>Bacillati</taxon>
        <taxon>Bacillota</taxon>
        <taxon>Clostridia</taxon>
        <taxon>Lachnospirales</taxon>
        <taxon>Lachnospiraceae</taxon>
        <taxon>Robinsoniella</taxon>
    </lineage>
</organism>
<dbReference type="InterPro" id="IPR053161">
    <property type="entry name" value="Ulvan_degrading_GH"/>
</dbReference>
<keyword evidence="2" id="KW-1185">Reference proteome</keyword>
<dbReference type="SUPFAM" id="SSF49785">
    <property type="entry name" value="Galactose-binding domain-like"/>
    <property type="match status" value="1"/>
</dbReference>
<dbReference type="Gene3D" id="2.60.120.260">
    <property type="entry name" value="Galactose-binding domain-like"/>
    <property type="match status" value="1"/>
</dbReference>
<dbReference type="InterPro" id="IPR008979">
    <property type="entry name" value="Galactose-bd-like_sf"/>
</dbReference>
<proteinExistence type="predicted"/>
<comment type="caution">
    <text evidence="1">The sequence shown here is derived from an EMBL/GenBank/DDBJ whole genome shotgun (WGS) entry which is preliminary data.</text>
</comment>
<evidence type="ECO:0000313" key="2">
    <source>
        <dbReference type="Proteomes" id="UP000306509"/>
    </source>
</evidence>
<dbReference type="Pfam" id="PF17132">
    <property type="entry name" value="Glyco_hydro_106"/>
    <property type="match status" value="1"/>
</dbReference>
<evidence type="ECO:0008006" key="3">
    <source>
        <dbReference type="Google" id="ProtNLM"/>
    </source>
</evidence>
<dbReference type="EMBL" id="QGQD01000078">
    <property type="protein sequence ID" value="TLC98989.1"/>
    <property type="molecule type" value="Genomic_DNA"/>
</dbReference>
<dbReference type="RefSeq" id="WP_243133078.1">
    <property type="nucleotide sequence ID" value="NZ_QGQD01000078.1"/>
</dbReference>
<reference evidence="1 2" key="1">
    <citation type="journal article" date="2019" name="Anaerobe">
        <title>Detection of Robinsoniella peoriensis in multiple bone samples of a trauma patient.</title>
        <authorList>
            <person name="Schrottner P."/>
            <person name="Hartwich K."/>
            <person name="Bunk B."/>
            <person name="Schober I."/>
            <person name="Helbig S."/>
            <person name="Rudolph W.W."/>
            <person name="Gunzer F."/>
        </authorList>
    </citation>
    <scope>NUCLEOTIDE SEQUENCE [LARGE SCALE GENOMIC DNA]</scope>
    <source>
        <strain evidence="1 2">DSM 106044</strain>
    </source>
</reference>
<dbReference type="NCBIfam" id="NF045579">
    <property type="entry name" value="rhamnoside_JR"/>
    <property type="match status" value="1"/>
</dbReference>
<accession>A0A4U8Q2L3</accession>
<dbReference type="AlphaFoldDB" id="A0A4U8Q2L3"/>
<dbReference type="PANTHER" id="PTHR36848">
    <property type="entry name" value="DNA-BINDING PROTEIN (PUTATIVE SECRETED PROTEIN)-RELATED"/>
    <property type="match status" value="1"/>
</dbReference>
<dbReference type="PANTHER" id="PTHR36848:SF2">
    <property type="entry name" value="SECRETED PROTEIN"/>
    <property type="match status" value="1"/>
</dbReference>
<sequence length="900" mass="104333">MGLKKRAQVEHQILHPREDTRGYTRWWWYGCAVKKDELIRELDFMKDARMGGVELQILYPVTADDKDNGLKNCTYLSPEFLELIKFACEEANKRNMKFDLTLGSSWPFGGPFVPVELSGPTVIPYTIDVKGPCELTYDFTTRLYGEAAACIMGRMEDSQMVPESIVDITDKIMDKPLFEWPWGKQLEKVTVPEGNYKIVVMVSSDKRQTVLKPLPGGDGLIIDHNRKDSARLFFEHGGDPIVNAVGKGKIQSFFCDSIEVFGHNWTDIIYDEFRKRRGYELRPLVYALWGEVQGMTDLVRYDFQKTMAELTVENFFREMTKWCHEKGALSRIQAHGSWGDILQAYGAADIPEGETFSAFDRYEVNTVHRKLASSAGHVYGKKIISNESFTWLRFPRFVVTLENIKAAADSIFLDGMNQIVNHGYSYSPENENELGWPFYASSQINHTNTWWKYYKPLSVYFNRVCDFLRRGKTKVKLAVYLPQSDIWAENPLSDIHMCMKLEERITTRTADRIHKEGFWFDYVNDDAVERWMDYNYEILVLLECERMPLQTVYKLQEFADSGKKIICKGPAPARSCGLLSYQENTGKIQHIMEEMQEAGQLIITEKNDDDLITELTRNLVPDVKVYYNKEEIGYVHQEDGDTDIYFLSNISAGNKQEKIRFSDQKNNFYVFDPLAGQEKGIRSKQKDGADTIVELEFEAFQSLIFVFSVEMEDETPVQKEHKKEFSLDLSEDWKFSADSGCFTKHYDELESWANEESLRYYSGEGIYCKEVSIEKEKWNRMQETGMAELQFEHIGETAGIFVNGQEAGTFIKRPYKINILKYLKEGSNTLEVRVSNLLINRAIDPKYPETDYPEPVISEWPYSTAALNRCRRERVYNWREREMIAEPLPSGIWGKVGIYW</sequence>
<name>A0A4U8Q2L3_9FIRM</name>
<evidence type="ECO:0000313" key="1">
    <source>
        <dbReference type="EMBL" id="TLC98989.1"/>
    </source>
</evidence>
<dbReference type="STRING" id="180332.GCA_000797495_05778"/>
<gene>
    <name evidence="1" type="ORF">DSM106044_04134</name>
</gene>
<dbReference type="Proteomes" id="UP000306509">
    <property type="component" value="Unassembled WGS sequence"/>
</dbReference>